<dbReference type="Proteomes" id="UP000045051">
    <property type="component" value="Unassembled WGS sequence"/>
</dbReference>
<keyword evidence="1" id="KW-0732">Signal</keyword>
<gene>
    <name evidence="2" type="ORF">CCAND38_240084</name>
</gene>
<protein>
    <recommendedName>
        <fullName evidence="4">Carboxypeptidase-like regulatory domain-containing protein</fullName>
    </recommendedName>
</protein>
<evidence type="ECO:0008006" key="4">
    <source>
        <dbReference type="Google" id="ProtNLM"/>
    </source>
</evidence>
<evidence type="ECO:0000256" key="1">
    <source>
        <dbReference type="SAM" id="SignalP"/>
    </source>
</evidence>
<organism evidence="2 3">
    <name type="scientific">Capnocytophaga canis</name>
    <dbReference type="NCBI Taxonomy" id="1848903"/>
    <lineage>
        <taxon>Bacteria</taxon>
        <taxon>Pseudomonadati</taxon>
        <taxon>Bacteroidota</taxon>
        <taxon>Flavobacteriia</taxon>
        <taxon>Flavobacteriales</taxon>
        <taxon>Flavobacteriaceae</taxon>
        <taxon>Capnocytophaga</taxon>
    </lineage>
</organism>
<sequence length="280" mass="32530">MKYILTIFLIAIFPNINAQTQVLDKENGQPIADTYVLLQVDGKNIATAKTDENGYFNLQIPSSLSKTKLIFTHLGYIDFQTENVSEKKYFLERKVYKLDDVTVTHKEKKEWLPFGFSTNLNMNSYAVTFIPATFKNKRKKITKLKYRLADFNGVKGLKYQPFKANLHSVDTLTSLPDKVIFQSEVIRRKDNKKWTVIDISNENITMPKEGIYVVLETLDKSYYDKNLYYTRSGSVIEPVPTLKMEPSKGGKKSFLSRNIHSKVRWEKQPYIFCMDIETEK</sequence>
<evidence type="ECO:0000313" key="2">
    <source>
        <dbReference type="EMBL" id="CEN45559.1"/>
    </source>
</evidence>
<dbReference type="EMBL" id="CDOI01000134">
    <property type="protein sequence ID" value="CEN45559.1"/>
    <property type="molecule type" value="Genomic_DNA"/>
</dbReference>
<feature type="signal peptide" evidence="1">
    <location>
        <begin position="1"/>
        <end position="18"/>
    </location>
</feature>
<keyword evidence="3" id="KW-1185">Reference proteome</keyword>
<dbReference type="AlphaFoldDB" id="A0A0B7I457"/>
<proteinExistence type="predicted"/>
<feature type="chain" id="PRO_5002129673" description="Carboxypeptidase-like regulatory domain-containing protein" evidence="1">
    <location>
        <begin position="19"/>
        <end position="280"/>
    </location>
</feature>
<reference evidence="2 3" key="1">
    <citation type="submission" date="2015-01" db="EMBL/GenBank/DDBJ databases">
        <authorList>
            <person name="Xiang T."/>
            <person name="Song Y."/>
            <person name="Huang L."/>
            <person name="Wang B."/>
            <person name="Wu P."/>
        </authorList>
    </citation>
    <scope>NUCLEOTIDE SEQUENCE [LARGE SCALE GENOMIC DNA]</scope>
    <source>
        <strain evidence="2 3">CcD38</strain>
    </source>
</reference>
<dbReference type="InterPro" id="IPR008969">
    <property type="entry name" value="CarboxyPept-like_regulatory"/>
</dbReference>
<accession>A0A0B7I457</accession>
<evidence type="ECO:0000313" key="3">
    <source>
        <dbReference type="Proteomes" id="UP000045051"/>
    </source>
</evidence>
<dbReference type="SUPFAM" id="SSF49464">
    <property type="entry name" value="Carboxypeptidase regulatory domain-like"/>
    <property type="match status" value="1"/>
</dbReference>
<name>A0A0B7I457_9FLAO</name>
<dbReference type="RefSeq" id="WP_042344040.1">
    <property type="nucleotide sequence ID" value="NZ_CDOI01000134.1"/>
</dbReference>